<keyword evidence="2" id="KW-1185">Reference proteome</keyword>
<proteinExistence type="predicted"/>
<sequence>MISRFIKNKILFLARFERYRHTIDSNEQKFVEVIMPNVCKTKNNTCRCSVLLNHLVFFDFLNREELVAVEVNPCSFVEKLPAVVFDLTFLTNISDLKIFCTKYYLSKIHHCIQKKNPERKRLVFDGKVIEYPWCIIVIIQVKSKKSGITYEELFIKFSIVYKQLKKKSKYFEN</sequence>
<organism evidence="1 2">
    <name type="scientific">Aphis craccivora</name>
    <name type="common">Cowpea aphid</name>
    <dbReference type="NCBI Taxonomy" id="307492"/>
    <lineage>
        <taxon>Eukaryota</taxon>
        <taxon>Metazoa</taxon>
        <taxon>Ecdysozoa</taxon>
        <taxon>Arthropoda</taxon>
        <taxon>Hexapoda</taxon>
        <taxon>Insecta</taxon>
        <taxon>Pterygota</taxon>
        <taxon>Neoptera</taxon>
        <taxon>Paraneoptera</taxon>
        <taxon>Hemiptera</taxon>
        <taxon>Sternorrhyncha</taxon>
        <taxon>Aphidomorpha</taxon>
        <taxon>Aphidoidea</taxon>
        <taxon>Aphididae</taxon>
        <taxon>Aphidini</taxon>
        <taxon>Aphis</taxon>
        <taxon>Aphis</taxon>
    </lineage>
</organism>
<reference evidence="1 2" key="1">
    <citation type="submission" date="2019-08" db="EMBL/GenBank/DDBJ databases">
        <title>Whole genome of Aphis craccivora.</title>
        <authorList>
            <person name="Voronova N.V."/>
            <person name="Shulinski R.S."/>
            <person name="Bandarenka Y.V."/>
            <person name="Zhorov D.G."/>
            <person name="Warner D."/>
        </authorList>
    </citation>
    <scope>NUCLEOTIDE SEQUENCE [LARGE SCALE GENOMIC DNA]</scope>
    <source>
        <strain evidence="1">180601</strain>
        <tissue evidence="1">Whole Body</tissue>
    </source>
</reference>
<name>A0A6G0YCQ4_APHCR</name>
<protein>
    <submittedName>
        <fullName evidence="1">U3 small nucleolar RNA-associated protein 4</fullName>
    </submittedName>
</protein>
<evidence type="ECO:0000313" key="1">
    <source>
        <dbReference type="EMBL" id="KAF0753161.1"/>
    </source>
</evidence>
<evidence type="ECO:0000313" key="2">
    <source>
        <dbReference type="Proteomes" id="UP000478052"/>
    </source>
</evidence>
<dbReference type="EMBL" id="VUJU01004818">
    <property type="protein sequence ID" value="KAF0753161.1"/>
    <property type="molecule type" value="Genomic_DNA"/>
</dbReference>
<dbReference type="Proteomes" id="UP000478052">
    <property type="component" value="Unassembled WGS sequence"/>
</dbReference>
<gene>
    <name evidence="1" type="ORF">FWK35_00012232</name>
</gene>
<comment type="caution">
    <text evidence="1">The sequence shown here is derived from an EMBL/GenBank/DDBJ whole genome shotgun (WGS) entry which is preliminary data.</text>
</comment>
<accession>A0A6G0YCQ4</accession>
<dbReference type="AlphaFoldDB" id="A0A6G0YCQ4"/>